<evidence type="ECO:0000313" key="7">
    <source>
        <dbReference type="Proteomes" id="UP001162541"/>
    </source>
</evidence>
<dbReference type="PANTHER" id="PTHR21726:SF61">
    <property type="entry name" value="DNAA INITIATOR-ASSOCIATING PROTEIN"/>
    <property type="match status" value="1"/>
</dbReference>
<evidence type="ECO:0000313" key="6">
    <source>
        <dbReference type="Proteomes" id="UP000077202"/>
    </source>
</evidence>
<dbReference type="Pfam" id="PF14309">
    <property type="entry name" value="DUF4378"/>
    <property type="match status" value="1"/>
</dbReference>
<feature type="compositionally biased region" description="Basic residues" evidence="1">
    <location>
        <begin position="1118"/>
        <end position="1127"/>
    </location>
</feature>
<feature type="compositionally biased region" description="Basic and acidic residues" evidence="1">
    <location>
        <begin position="103"/>
        <end position="114"/>
    </location>
</feature>
<name>A0A176W2H5_MARPO</name>
<dbReference type="Pfam" id="PF14383">
    <property type="entry name" value="VARLMGL"/>
    <property type="match status" value="1"/>
</dbReference>
<feature type="region of interest" description="Disordered" evidence="1">
    <location>
        <begin position="94"/>
        <end position="115"/>
    </location>
</feature>
<dbReference type="EMBL" id="LVLJ01002133">
    <property type="protein sequence ID" value="OAE26675.1"/>
    <property type="molecule type" value="Genomic_DNA"/>
</dbReference>
<reference evidence="5 6" key="1">
    <citation type="submission" date="2016-03" db="EMBL/GenBank/DDBJ databases">
        <title>Mechanisms controlling the formation of the plant cell surface in tip-growing cells are functionally conserved among land plants.</title>
        <authorList>
            <person name="Honkanen S."/>
            <person name="Jones V.A."/>
            <person name="Morieri G."/>
            <person name="Champion C."/>
            <person name="Hetherington A.J."/>
            <person name="Kelly S."/>
            <person name="Saint-Marcoux D."/>
            <person name="Proust H."/>
            <person name="Prescott H."/>
            <person name="Dolan L."/>
        </authorList>
    </citation>
    <scope>NUCLEOTIDE SEQUENCE [LARGE SCALE GENOMIC DNA]</scope>
    <source>
        <strain evidence="6">cv. Tak-1 and cv. Tak-2</strain>
        <tissue evidence="5">Whole gametophyte</tissue>
    </source>
</reference>
<reference evidence="7" key="3">
    <citation type="journal article" date="2020" name="Curr. Biol.">
        <title>Chromatin organization in early land plants reveals an ancestral association between H3K27me3, transposons, and constitutive heterochromatin.</title>
        <authorList>
            <person name="Montgomery S.A."/>
            <person name="Tanizawa Y."/>
            <person name="Galik B."/>
            <person name="Wang N."/>
            <person name="Ito T."/>
            <person name="Mochizuki T."/>
            <person name="Akimcheva S."/>
            <person name="Bowman J.L."/>
            <person name="Cognat V."/>
            <person name="Marechal-Drouard L."/>
            <person name="Ekker H."/>
            <person name="Hong S.F."/>
            <person name="Kohchi T."/>
            <person name="Lin S.S."/>
            <person name="Liu L.D."/>
            <person name="Nakamura Y."/>
            <person name="Valeeva L.R."/>
            <person name="Shakirov E.V."/>
            <person name="Shippen D.E."/>
            <person name="Wei W.L."/>
            <person name="Yagura M."/>
            <person name="Yamaoka S."/>
            <person name="Yamato K.T."/>
            <person name="Liu C."/>
            <person name="Berger F."/>
        </authorList>
    </citation>
    <scope>NUCLEOTIDE SEQUENCE [LARGE SCALE GENOMIC DNA]</scope>
    <source>
        <strain evidence="7">Tak-1</strain>
    </source>
</reference>
<dbReference type="EMBL" id="AP019871">
    <property type="protein sequence ID" value="BBN14821.1"/>
    <property type="molecule type" value="Genomic_DNA"/>
</dbReference>
<feature type="region of interest" description="Disordered" evidence="1">
    <location>
        <begin position="633"/>
        <end position="803"/>
    </location>
</feature>
<feature type="compositionally biased region" description="Polar residues" evidence="1">
    <location>
        <begin position="500"/>
        <end position="511"/>
    </location>
</feature>
<feature type="compositionally biased region" description="Basic and acidic residues" evidence="1">
    <location>
        <begin position="1015"/>
        <end position="1026"/>
    </location>
</feature>
<organism evidence="5 6">
    <name type="scientific">Marchantia polymorpha subsp. ruderalis</name>
    <dbReference type="NCBI Taxonomy" id="1480154"/>
    <lineage>
        <taxon>Eukaryota</taxon>
        <taxon>Viridiplantae</taxon>
        <taxon>Streptophyta</taxon>
        <taxon>Embryophyta</taxon>
        <taxon>Marchantiophyta</taxon>
        <taxon>Marchantiopsida</taxon>
        <taxon>Marchantiidae</taxon>
        <taxon>Marchantiales</taxon>
        <taxon>Marchantiaceae</taxon>
        <taxon>Marchantia</taxon>
    </lineage>
</organism>
<protein>
    <recommendedName>
        <fullName evidence="8">DUF4378 domain-containing protein</fullName>
    </recommendedName>
</protein>
<dbReference type="InterPro" id="IPR032795">
    <property type="entry name" value="DUF3741-assoc"/>
</dbReference>
<feature type="compositionally biased region" description="Low complexity" evidence="1">
    <location>
        <begin position="424"/>
        <end position="439"/>
    </location>
</feature>
<feature type="region of interest" description="Disordered" evidence="1">
    <location>
        <begin position="1116"/>
        <end position="1145"/>
    </location>
</feature>
<evidence type="ECO:0000313" key="5">
    <source>
        <dbReference type="EMBL" id="OAE26675.1"/>
    </source>
</evidence>
<proteinExistence type="predicted"/>
<feature type="compositionally biased region" description="Polar residues" evidence="1">
    <location>
        <begin position="410"/>
        <end position="423"/>
    </location>
</feature>
<feature type="compositionally biased region" description="Polar residues" evidence="1">
    <location>
        <begin position="679"/>
        <end position="688"/>
    </location>
</feature>
<dbReference type="InterPro" id="IPR025486">
    <property type="entry name" value="DUF4378"/>
</dbReference>
<feature type="compositionally biased region" description="Basic and acidic residues" evidence="1">
    <location>
        <begin position="974"/>
        <end position="996"/>
    </location>
</feature>
<evidence type="ECO:0008006" key="8">
    <source>
        <dbReference type="Google" id="ProtNLM"/>
    </source>
</evidence>
<evidence type="ECO:0000259" key="2">
    <source>
        <dbReference type="Pfam" id="PF14309"/>
    </source>
</evidence>
<dbReference type="Proteomes" id="UP000077202">
    <property type="component" value="Unassembled WGS sequence"/>
</dbReference>
<feature type="region of interest" description="Disordered" evidence="1">
    <location>
        <begin position="971"/>
        <end position="1026"/>
    </location>
</feature>
<feature type="region of interest" description="Disordered" evidence="1">
    <location>
        <begin position="367"/>
        <end position="449"/>
    </location>
</feature>
<evidence type="ECO:0000256" key="1">
    <source>
        <dbReference type="SAM" id="MobiDB-lite"/>
    </source>
</evidence>
<feature type="compositionally biased region" description="Basic and acidic residues" evidence="1">
    <location>
        <begin position="720"/>
        <end position="749"/>
    </location>
</feature>
<feature type="region of interest" description="Disordered" evidence="1">
    <location>
        <begin position="497"/>
        <end position="606"/>
    </location>
</feature>
<accession>A0A176W2H5</accession>
<feature type="domain" description="DUF3741" evidence="3">
    <location>
        <begin position="110"/>
        <end position="132"/>
    </location>
</feature>
<feature type="region of interest" description="Disordered" evidence="1">
    <location>
        <begin position="312"/>
        <end position="333"/>
    </location>
</feature>
<sequence length="1375" mass="153013">MNETPELLFATSVHSRDKPPGRIGGCVGTFLQLFDWNPRKRLFSTKRLPAERPRKPTKKKFKDERMPVAKLLLLADEENRGGFPSPKKLSAAAAAAAAAAGGDRPKDNGDEHTGKRVPGVVARLMGLESLPECNYGSEGKESPQHPKMSSGVEVRPLQELLHARQEPVLLQDLLREREYLEAKKLSLKERLSVPVPGFVKNLPSESGHQMSYVPPRDGFKKSLRGGEHLQPYSDQKYHKSLRPLKKSGRDLSDAKHLILALSPRSNGDSLRPILLPSKVHNKLMSSPIKSPTKMGSRSARLLEAAVKILEPSLQSSTARSRPPPVRPSSVFTTKDFKDVESEVARAEERKERLPIVEKKVAISTNAGRALKGQSMSRSWNGREETGRYSHDIKNGSSLAENPGRRRSDHQSQSTSHSRTASPMRNSSQQRTRSNSNNNRFTPPPEDNVRLVEEVKTVVPQGFEEAYEGGLKPLNVGRREQIRLDKFDMEERRISEKHMVSSLSVGNSPYSETSDRGPPSSFHDPLRRSGSTKEGPTPPTPTSASRTRFLRSKSVKEEKISKSSGGQFPHQYKHHRESKVKQEQQQSAASVPIVASTQEPRSKVDAPSAEKAVADLGENSNEFLKTIKAIKTKPVSTPTEERVPVQQQAPEVPEAPLPIAVVEEPAQPEPELELEVPQVSETTEVSVSPEQEVKDVPAPARSNSGGGLLSYSRLFGARKSSGGERKSDTVKEKSKDKSKTRNEASQKKSENSLVRSLLRRKANPQGSSSSTSPSSDKKKRGGLRLSLSAQPSPEASECDTPGYLSEDCSVEMETETTSVTSAPSVYSEDAGRVRSAYSEIDDTKNLSIKCVDDVFPDKPPVDKGCLKLLEDETKRGLIEGFDCVDLNEPDIMRGGISKYAAHLMDDMKLEEMFSTGIVNAGSGRSGFSYSPLVELEEPPRSSLETYLLEGGATEVEKCVSFLGRTSVISSPEDDSLIKREVAAEDEQPPRSDVRPTEEFSASANEDLKPPSTPELTESRKTEDREDMIERVSKKFASKGRVVLPDEDGIEEAVCTSVGREDCGQPSPVSVLECPFEDETTSSQGNIQESICELDDEDLDVDEDAYIDDLLYESAAALQKPRKPRRSRKSTPVTPVTDIEVSPDSGRTENEKIVGAILDISRIRCIDPSEFGLEMESSESVQEEEDYVSKILCLWEMFPNLSDNNTGAELPVNPTLFDRLESQERAFAWGREKDGEEFGTRKEFPHRSFKRWQSLWLHRRLLFDSVNEAMSYRLKYKYPDPWIAKPVLRPQPKGKELVKEVYREIKEWREGTTEELDTIIEKDMSRGPGNWSNHNQEIAEIGLEIERTIFRVMIEELVTEMMGMSTNKPTTYGVEAY</sequence>
<evidence type="ECO:0000259" key="3">
    <source>
        <dbReference type="Pfam" id="PF14383"/>
    </source>
</evidence>
<gene>
    <name evidence="5" type="ORF">AXG93_4118s1050</name>
    <name evidence="4" type="ORF">Mp_6g14750</name>
</gene>
<feature type="domain" description="DUF4378" evidence="2">
    <location>
        <begin position="1183"/>
        <end position="1354"/>
    </location>
</feature>
<dbReference type="Proteomes" id="UP001162541">
    <property type="component" value="Chromosome 6"/>
</dbReference>
<evidence type="ECO:0000313" key="4">
    <source>
        <dbReference type="EMBL" id="BBN14821.1"/>
    </source>
</evidence>
<dbReference type="PANTHER" id="PTHR21726">
    <property type="entry name" value="PHOSPHATIDYLINOSITOL N-ACETYLGLUCOSAMINYLTRANSFERASE SUBUNIT P DOWN SYNDROME CRITICAL REGION PROTEIN 5 -RELATED"/>
    <property type="match status" value="1"/>
</dbReference>
<reference evidence="4" key="2">
    <citation type="journal article" date="2019" name="Curr. Biol.">
        <title>Chromatin organization in early land plants reveals an ancestral association between H3K27me3, transposons, and constitutive heterochromatin.</title>
        <authorList>
            <person name="Montgomery S.A."/>
            <person name="Tanizawa Y."/>
            <person name="Galik B."/>
            <person name="Wang N."/>
            <person name="Ito T."/>
            <person name="Mochizuki T."/>
            <person name="Akimcheva S."/>
            <person name="Bowman J."/>
            <person name="Cognat V."/>
            <person name="Drouard L."/>
            <person name="Ekker H."/>
            <person name="Houng S."/>
            <person name="Kohchi T."/>
            <person name="Lin S."/>
            <person name="Liu L.D."/>
            <person name="Nakamura Y."/>
            <person name="Valeeva L.R."/>
            <person name="Shakirov E.V."/>
            <person name="Shippen D.E."/>
            <person name="Wei W."/>
            <person name="Yagura M."/>
            <person name="Yamaoka S."/>
            <person name="Yamato K.T."/>
            <person name="Liu C."/>
            <person name="Berger F."/>
        </authorList>
    </citation>
    <scope>NUCLEOTIDE SEQUENCE [LARGE SCALE GENOMIC DNA]</scope>
    <source>
        <strain evidence="4">Tak-1</strain>
    </source>
</reference>
<feature type="compositionally biased region" description="Basic and acidic residues" evidence="1">
    <location>
        <begin position="380"/>
        <end position="393"/>
    </location>
</feature>
<feature type="compositionally biased region" description="Polar residues" evidence="1">
    <location>
        <begin position="582"/>
        <end position="598"/>
    </location>
</feature>
<keyword evidence="6" id="KW-1185">Reference proteome</keyword>